<evidence type="ECO:0008006" key="4">
    <source>
        <dbReference type="Google" id="ProtNLM"/>
    </source>
</evidence>
<proteinExistence type="predicted"/>
<dbReference type="SUPFAM" id="SSF47413">
    <property type="entry name" value="lambda repressor-like DNA-binding domains"/>
    <property type="match status" value="1"/>
</dbReference>
<evidence type="ECO:0000313" key="3">
    <source>
        <dbReference type="Proteomes" id="UP000381378"/>
    </source>
</evidence>
<reference evidence="2 3" key="1">
    <citation type="submission" date="2019-09" db="EMBL/GenBank/DDBJ databases">
        <authorList>
            <person name="Chandra G."/>
            <person name="Truman W A."/>
        </authorList>
    </citation>
    <scope>NUCLEOTIDE SEQUENCE [LARGE SCALE GENOMIC DNA]</scope>
    <source>
        <strain evidence="2">PS928</strain>
    </source>
</reference>
<dbReference type="NCBIfam" id="TIGR02607">
    <property type="entry name" value="antidote_HigA"/>
    <property type="match status" value="1"/>
</dbReference>
<sequence length="94" mass="10491">MTLHNPPHPGEGLREDVLPEIKLTVTALSKHLGYSRVQLSNVLHCRAAISADLAWRLELAGLGKAHMWLGRQSAYDLWQAQHKDVPAITRLHAL</sequence>
<dbReference type="EMBL" id="CABVJF010000048">
    <property type="protein sequence ID" value="VVQ26465.1"/>
    <property type="molecule type" value="Genomic_DNA"/>
</dbReference>
<keyword evidence="1" id="KW-0238">DNA-binding</keyword>
<dbReference type="GO" id="GO:0003677">
    <property type="term" value="F:DNA binding"/>
    <property type="evidence" value="ECO:0007669"/>
    <property type="project" value="UniProtKB-KW"/>
</dbReference>
<dbReference type="InterPro" id="IPR010982">
    <property type="entry name" value="Lambda_DNA-bd_dom_sf"/>
</dbReference>
<name>A0A5E7VVK1_PSEFL</name>
<dbReference type="InterPro" id="IPR013430">
    <property type="entry name" value="Toxin_antidote_HigA"/>
</dbReference>
<dbReference type="Gene3D" id="1.10.260.40">
    <property type="entry name" value="lambda repressor-like DNA-binding domains"/>
    <property type="match status" value="1"/>
</dbReference>
<dbReference type="PANTHER" id="PTHR36924">
    <property type="entry name" value="ANTITOXIN HIGA-1"/>
    <property type="match status" value="1"/>
</dbReference>
<accession>A0A5E7VVK1</accession>
<protein>
    <recommendedName>
        <fullName evidence="4">Addiction module antidote protein, HigA family</fullName>
    </recommendedName>
</protein>
<evidence type="ECO:0000313" key="2">
    <source>
        <dbReference type="EMBL" id="VVQ26465.1"/>
    </source>
</evidence>
<dbReference type="RefSeq" id="WP_150788373.1">
    <property type="nucleotide sequence ID" value="NZ_CABVJF010000048.1"/>
</dbReference>
<gene>
    <name evidence="2" type="ORF">PS928_06627</name>
</gene>
<dbReference type="OrthoDB" id="9793869at2"/>
<evidence type="ECO:0000256" key="1">
    <source>
        <dbReference type="ARBA" id="ARBA00023125"/>
    </source>
</evidence>
<dbReference type="AlphaFoldDB" id="A0A5E7VVK1"/>
<dbReference type="Proteomes" id="UP000381378">
    <property type="component" value="Unassembled WGS sequence"/>
</dbReference>
<organism evidence="2 3">
    <name type="scientific">Pseudomonas fluorescens</name>
    <dbReference type="NCBI Taxonomy" id="294"/>
    <lineage>
        <taxon>Bacteria</taxon>
        <taxon>Pseudomonadati</taxon>
        <taxon>Pseudomonadota</taxon>
        <taxon>Gammaproteobacteria</taxon>
        <taxon>Pseudomonadales</taxon>
        <taxon>Pseudomonadaceae</taxon>
        <taxon>Pseudomonas</taxon>
    </lineage>
</organism>
<dbReference type="PANTHER" id="PTHR36924:SF1">
    <property type="entry name" value="ANTITOXIN HIGA-1"/>
    <property type="match status" value="1"/>
</dbReference>